<reference evidence="1 2" key="1">
    <citation type="journal article" date="2019" name="Commun. Biol.">
        <title>The bagworm genome reveals a unique fibroin gene that provides high tensile strength.</title>
        <authorList>
            <person name="Kono N."/>
            <person name="Nakamura H."/>
            <person name="Ohtoshi R."/>
            <person name="Tomita M."/>
            <person name="Numata K."/>
            <person name="Arakawa K."/>
        </authorList>
    </citation>
    <scope>NUCLEOTIDE SEQUENCE [LARGE SCALE GENOMIC DNA]</scope>
</reference>
<name>A0A4C1XRC5_EUMVA</name>
<dbReference type="EMBL" id="BGZK01000908">
    <property type="protein sequence ID" value="GBP64757.1"/>
    <property type="molecule type" value="Genomic_DNA"/>
</dbReference>
<evidence type="ECO:0000313" key="1">
    <source>
        <dbReference type="EMBL" id="GBP64757.1"/>
    </source>
</evidence>
<accession>A0A4C1XRC5</accession>
<gene>
    <name evidence="1" type="ORF">EVAR_14953_1</name>
</gene>
<evidence type="ECO:0000313" key="2">
    <source>
        <dbReference type="Proteomes" id="UP000299102"/>
    </source>
</evidence>
<organism evidence="1 2">
    <name type="scientific">Eumeta variegata</name>
    <name type="common">Bagworm moth</name>
    <name type="synonym">Eumeta japonica</name>
    <dbReference type="NCBI Taxonomy" id="151549"/>
    <lineage>
        <taxon>Eukaryota</taxon>
        <taxon>Metazoa</taxon>
        <taxon>Ecdysozoa</taxon>
        <taxon>Arthropoda</taxon>
        <taxon>Hexapoda</taxon>
        <taxon>Insecta</taxon>
        <taxon>Pterygota</taxon>
        <taxon>Neoptera</taxon>
        <taxon>Endopterygota</taxon>
        <taxon>Lepidoptera</taxon>
        <taxon>Glossata</taxon>
        <taxon>Ditrysia</taxon>
        <taxon>Tineoidea</taxon>
        <taxon>Psychidae</taxon>
        <taxon>Oiketicinae</taxon>
        <taxon>Eumeta</taxon>
    </lineage>
</organism>
<proteinExistence type="predicted"/>
<comment type="caution">
    <text evidence="1">The sequence shown here is derived from an EMBL/GenBank/DDBJ whole genome shotgun (WGS) entry which is preliminary data.</text>
</comment>
<protein>
    <submittedName>
        <fullName evidence="1">Uncharacterized protein</fullName>
    </submittedName>
</protein>
<dbReference type="AlphaFoldDB" id="A0A4C1XRC5"/>
<keyword evidence="2" id="KW-1185">Reference proteome</keyword>
<sequence length="77" mass="8547">MVLSTTRELNLKALAPSYNFTHHCEPNPASVSDSRAFTRTIGAGKEHHLGAVHSGPCDRRAVDPSRRSRFFITLKPM</sequence>
<dbReference type="Proteomes" id="UP000299102">
    <property type="component" value="Unassembled WGS sequence"/>
</dbReference>